<dbReference type="RefSeq" id="WP_066196917.1">
    <property type="nucleotide sequence ID" value="NZ_JAFDQP010000005.1"/>
</dbReference>
<dbReference type="InterPro" id="IPR024515">
    <property type="entry name" value="DUF3397"/>
</dbReference>
<feature type="transmembrane region" description="Helical" evidence="1">
    <location>
        <begin position="6"/>
        <end position="26"/>
    </location>
</feature>
<sequence>MGTFFASIVATFITLPILGYLLVFIITKQVTKQHKRSVRVALDVSTFLLIISVHYLILSIWNKSFLWIILVLLLISAVVYVTMYWKVKQEIDFLRVFKGYWRANFLLFFTAYIVLIVIGIFHRVSYLVSLSSL</sequence>
<feature type="transmembrane region" description="Helical" evidence="1">
    <location>
        <begin position="64"/>
        <end position="85"/>
    </location>
</feature>
<dbReference type="EMBL" id="PISD01000055">
    <property type="protein sequence ID" value="PKG26834.1"/>
    <property type="molecule type" value="Genomic_DNA"/>
</dbReference>
<keyword evidence="3" id="KW-1185">Reference proteome</keyword>
<dbReference type="InterPro" id="IPR016945">
    <property type="entry name" value="UCP030092"/>
</dbReference>
<keyword evidence="1" id="KW-1133">Transmembrane helix</keyword>
<feature type="transmembrane region" description="Helical" evidence="1">
    <location>
        <begin position="38"/>
        <end position="58"/>
    </location>
</feature>
<name>A0A2N0ZBI0_9BACI</name>
<reference evidence="2 3" key="1">
    <citation type="journal article" date="2010" name="Int. J. Syst. Evol. Microbiol.">
        <title>Bacillus horneckiae sp. nov., isolated from a spacecraft-assembly clean room.</title>
        <authorList>
            <person name="Vaishampayan P."/>
            <person name="Probst A."/>
            <person name="Krishnamurthi S."/>
            <person name="Ghosh S."/>
            <person name="Osman S."/>
            <person name="McDowall A."/>
            <person name="Ruckmani A."/>
            <person name="Mayilraj S."/>
            <person name="Venkateswaran K."/>
        </authorList>
    </citation>
    <scope>NUCLEOTIDE SEQUENCE [LARGE SCALE GENOMIC DNA]</scope>
    <source>
        <strain evidence="3">1PO1SC</strain>
    </source>
</reference>
<keyword evidence="1" id="KW-0472">Membrane</keyword>
<comment type="caution">
    <text evidence="2">The sequence shown here is derived from an EMBL/GenBank/DDBJ whole genome shotgun (WGS) entry which is preliminary data.</text>
</comment>
<evidence type="ECO:0000313" key="3">
    <source>
        <dbReference type="Proteomes" id="UP000233343"/>
    </source>
</evidence>
<dbReference type="Pfam" id="PF11877">
    <property type="entry name" value="DUF3397"/>
    <property type="match status" value="1"/>
</dbReference>
<evidence type="ECO:0000256" key="1">
    <source>
        <dbReference type="SAM" id="Phobius"/>
    </source>
</evidence>
<protein>
    <submittedName>
        <fullName evidence="2">DUF3397 domain-containing protein</fullName>
    </submittedName>
</protein>
<dbReference type="Proteomes" id="UP000233343">
    <property type="component" value="Unassembled WGS sequence"/>
</dbReference>
<evidence type="ECO:0000313" key="2">
    <source>
        <dbReference type="EMBL" id="PKG26834.1"/>
    </source>
</evidence>
<accession>A0A2N0ZBI0</accession>
<dbReference type="AlphaFoldDB" id="A0A2N0ZBI0"/>
<organism evidence="2 3">
    <name type="scientific">Cytobacillus horneckiae</name>
    <dbReference type="NCBI Taxonomy" id="549687"/>
    <lineage>
        <taxon>Bacteria</taxon>
        <taxon>Bacillati</taxon>
        <taxon>Bacillota</taxon>
        <taxon>Bacilli</taxon>
        <taxon>Bacillales</taxon>
        <taxon>Bacillaceae</taxon>
        <taxon>Cytobacillus</taxon>
    </lineage>
</organism>
<proteinExistence type="predicted"/>
<keyword evidence="1" id="KW-0812">Transmembrane</keyword>
<feature type="transmembrane region" description="Helical" evidence="1">
    <location>
        <begin position="105"/>
        <end position="124"/>
    </location>
</feature>
<gene>
    <name evidence="2" type="ORF">CWS20_21845</name>
</gene>
<dbReference type="PIRSF" id="PIRSF030092">
    <property type="entry name" value="UCP030092"/>
    <property type="match status" value="1"/>
</dbReference>